<feature type="compositionally biased region" description="Low complexity" evidence="1">
    <location>
        <begin position="15"/>
        <end position="28"/>
    </location>
</feature>
<evidence type="ECO:0000256" key="1">
    <source>
        <dbReference type="SAM" id="MobiDB-lite"/>
    </source>
</evidence>
<feature type="region of interest" description="Disordered" evidence="1">
    <location>
        <begin position="1"/>
        <end position="28"/>
    </location>
</feature>
<proteinExistence type="predicted"/>
<accession>A0A420HC38</accession>
<reference evidence="2 3" key="1">
    <citation type="journal article" date="2018" name="BMC Genomics">
        <title>Comparative genome analyses reveal sequence features reflecting distinct modes of host-adaptation between dicot and monocot powdery mildew.</title>
        <authorList>
            <person name="Wu Y."/>
            <person name="Ma X."/>
            <person name="Pan Z."/>
            <person name="Kale S.D."/>
            <person name="Song Y."/>
            <person name="King H."/>
            <person name="Zhang Q."/>
            <person name="Presley C."/>
            <person name="Deng X."/>
            <person name="Wei C.I."/>
            <person name="Xiao S."/>
        </authorList>
    </citation>
    <scope>NUCLEOTIDE SEQUENCE [LARGE SCALE GENOMIC DNA]</scope>
    <source>
        <strain evidence="2">UMSG3</strain>
    </source>
</reference>
<evidence type="ECO:0000313" key="3">
    <source>
        <dbReference type="Proteomes" id="UP000283383"/>
    </source>
</evidence>
<comment type="caution">
    <text evidence="2">The sequence shown here is derived from an EMBL/GenBank/DDBJ whole genome shotgun (WGS) entry which is preliminary data.</text>
</comment>
<name>A0A420HC38_9PEZI</name>
<dbReference type="Proteomes" id="UP000283383">
    <property type="component" value="Unassembled WGS sequence"/>
</dbReference>
<feature type="region of interest" description="Disordered" evidence="1">
    <location>
        <begin position="86"/>
        <end position="110"/>
    </location>
</feature>
<organism evidence="2 3">
    <name type="scientific">Golovinomyces cichoracearum</name>
    <dbReference type="NCBI Taxonomy" id="62708"/>
    <lineage>
        <taxon>Eukaryota</taxon>
        <taxon>Fungi</taxon>
        <taxon>Dikarya</taxon>
        <taxon>Ascomycota</taxon>
        <taxon>Pezizomycotina</taxon>
        <taxon>Leotiomycetes</taxon>
        <taxon>Erysiphales</taxon>
        <taxon>Erysiphaceae</taxon>
        <taxon>Golovinomyces</taxon>
    </lineage>
</organism>
<sequence>MRIKVPDSKYSGFQSSLSSVDTSYSYSSLGPSLHQASVPYSDLMSSSQHQVQENEITMENTTLRSALSGLSEQDVELSINVLAERRNISDRQQPPQPIPNIIKNNPSIPI</sequence>
<feature type="compositionally biased region" description="Low complexity" evidence="1">
    <location>
        <begin position="99"/>
        <end position="110"/>
    </location>
</feature>
<protein>
    <submittedName>
        <fullName evidence="2">Uncharacterized protein</fullName>
    </submittedName>
</protein>
<dbReference type="AlphaFoldDB" id="A0A420HC38"/>
<evidence type="ECO:0000313" key="2">
    <source>
        <dbReference type="EMBL" id="RKF54999.1"/>
    </source>
</evidence>
<keyword evidence="3" id="KW-1185">Reference proteome</keyword>
<dbReference type="EMBL" id="MCBQ01020509">
    <property type="protein sequence ID" value="RKF54999.1"/>
    <property type="molecule type" value="Genomic_DNA"/>
</dbReference>
<gene>
    <name evidence="2" type="ORF">GcM3_205033</name>
</gene>